<dbReference type="RefSeq" id="WP_123288064.1">
    <property type="nucleotide sequence ID" value="NZ_JACIJB010000005.1"/>
</dbReference>
<evidence type="ECO:0000256" key="4">
    <source>
        <dbReference type="ARBA" id="ARBA00022475"/>
    </source>
</evidence>
<dbReference type="Proteomes" id="UP000548978">
    <property type="component" value="Unassembled WGS sequence"/>
</dbReference>
<dbReference type="PRINTS" id="PR00344">
    <property type="entry name" value="BCTRLSENSOR"/>
</dbReference>
<keyword evidence="4" id="KW-1003">Cell membrane</keyword>
<dbReference type="InterPro" id="IPR003661">
    <property type="entry name" value="HisK_dim/P_dom"/>
</dbReference>
<keyword evidence="7" id="KW-0547">Nucleotide-binding</keyword>
<evidence type="ECO:0000256" key="1">
    <source>
        <dbReference type="ARBA" id="ARBA00000085"/>
    </source>
</evidence>
<comment type="catalytic activity">
    <reaction evidence="1">
        <text>ATP + protein L-histidine = ADP + protein N-phospho-L-histidine.</text>
        <dbReference type="EC" id="2.7.13.3"/>
    </reaction>
</comment>
<organism evidence="13 14">
    <name type="scientific">Brevundimonas halotolerans</name>
    <dbReference type="NCBI Taxonomy" id="69670"/>
    <lineage>
        <taxon>Bacteria</taxon>
        <taxon>Pseudomonadati</taxon>
        <taxon>Pseudomonadota</taxon>
        <taxon>Alphaproteobacteria</taxon>
        <taxon>Caulobacterales</taxon>
        <taxon>Caulobacteraceae</taxon>
        <taxon>Brevundimonas</taxon>
    </lineage>
</organism>
<dbReference type="AlphaFoldDB" id="A0A7W9E6Z0"/>
<keyword evidence="8 13" id="KW-0418">Kinase</keyword>
<evidence type="ECO:0000259" key="11">
    <source>
        <dbReference type="PROSITE" id="PS50109"/>
    </source>
</evidence>
<dbReference type="PROSITE" id="PS50109">
    <property type="entry name" value="HIS_KIN"/>
    <property type="match status" value="1"/>
</dbReference>
<evidence type="ECO:0000256" key="3">
    <source>
        <dbReference type="ARBA" id="ARBA00012438"/>
    </source>
</evidence>
<dbReference type="GO" id="GO:0005886">
    <property type="term" value="C:plasma membrane"/>
    <property type="evidence" value="ECO:0007669"/>
    <property type="project" value="UniProtKB-SubCell"/>
</dbReference>
<dbReference type="PANTHER" id="PTHR44936">
    <property type="entry name" value="SENSOR PROTEIN CREC"/>
    <property type="match status" value="1"/>
</dbReference>
<dbReference type="Gene3D" id="1.10.287.130">
    <property type="match status" value="1"/>
</dbReference>
<feature type="domain" description="Histidine kinase" evidence="11">
    <location>
        <begin position="282"/>
        <end position="494"/>
    </location>
</feature>
<keyword evidence="10" id="KW-0472">Membrane</keyword>
<accession>A0A7W9E6Z0</accession>
<dbReference type="InterPro" id="IPR004358">
    <property type="entry name" value="Sig_transdc_His_kin-like_C"/>
</dbReference>
<dbReference type="SMART" id="SM00304">
    <property type="entry name" value="HAMP"/>
    <property type="match status" value="1"/>
</dbReference>
<dbReference type="PROSITE" id="PS50885">
    <property type="entry name" value="HAMP"/>
    <property type="match status" value="1"/>
</dbReference>
<name>A0A7W9E6Z0_9CAUL</name>
<comment type="subcellular location">
    <subcellularLocation>
        <location evidence="2">Cell membrane</location>
        <topology evidence="2">Multi-pass membrane protein</topology>
    </subcellularLocation>
</comment>
<dbReference type="Pfam" id="PF02518">
    <property type="entry name" value="HATPase_c"/>
    <property type="match status" value="1"/>
</dbReference>
<dbReference type="SMART" id="SM00388">
    <property type="entry name" value="HisKA"/>
    <property type="match status" value="1"/>
</dbReference>
<dbReference type="OrthoDB" id="9784218at2"/>
<comment type="caution">
    <text evidence="13">The sequence shown here is derived from an EMBL/GenBank/DDBJ whole genome shotgun (WGS) entry which is preliminary data.</text>
</comment>
<evidence type="ECO:0000256" key="7">
    <source>
        <dbReference type="ARBA" id="ARBA00022741"/>
    </source>
</evidence>
<keyword evidence="5" id="KW-0597">Phosphoprotein</keyword>
<dbReference type="InterPro" id="IPR050980">
    <property type="entry name" value="2C_sensor_his_kinase"/>
</dbReference>
<gene>
    <name evidence="13" type="ORF">FHS65_001568</name>
</gene>
<dbReference type="InterPro" id="IPR036097">
    <property type="entry name" value="HisK_dim/P_sf"/>
</dbReference>
<dbReference type="SUPFAM" id="SSF47384">
    <property type="entry name" value="Homodimeric domain of signal transducing histidine kinase"/>
    <property type="match status" value="1"/>
</dbReference>
<feature type="transmembrane region" description="Helical" evidence="10">
    <location>
        <begin position="195"/>
        <end position="218"/>
    </location>
</feature>
<dbReference type="EMBL" id="JACIJB010000005">
    <property type="protein sequence ID" value="MBB5660817.1"/>
    <property type="molecule type" value="Genomic_DNA"/>
</dbReference>
<proteinExistence type="predicted"/>
<evidence type="ECO:0000256" key="10">
    <source>
        <dbReference type="SAM" id="Phobius"/>
    </source>
</evidence>
<dbReference type="SUPFAM" id="SSF55874">
    <property type="entry name" value="ATPase domain of HSP90 chaperone/DNA topoisomerase II/histidine kinase"/>
    <property type="match status" value="1"/>
</dbReference>
<sequence>MTATADRVYRWAVKPLTALKARADAPVAARPEPRVISGLAFRLLLLTVIFTFAVGALIIVPNAASFHERWLRDRLQAAELASTAVEALPYSMVDDEVAEQLMTIGGVQAVVVGDQGVRRLLLQAPNLPRTPDVIDLRGRGTWARVVEPWRTLFGHPDRSIRVQARPRYRSGDYVEILAPAEPLKQELRATLVNSLITAVLVAGLAGLMLYAALAVLVLRPLNRVTRSIERFAGDPESDPETPSNRRDEIGQVERELARMQGEVRLALRSRARLAALGEAVAKINHDLRNMLSAAQIASDRMADSADPAVARALPRLERALGRATALTRNVLDYGKTEEPEPQLRRVPLGPAVTAAAQDAGLEHSDIKLVRALPARLAVTADPDQLHRILVNLMRNARQALSDTPEAVSGTRPPRLKVAAEARGTRVHIRLEDNGPGIPPRVEERLFQAFVTGAGREGSGLGLTISRELAEAQGGTLRLVSTGPQGTVFELVLNA</sequence>
<evidence type="ECO:0000313" key="13">
    <source>
        <dbReference type="EMBL" id="MBB5660817.1"/>
    </source>
</evidence>
<dbReference type="CDD" id="cd00075">
    <property type="entry name" value="HATPase"/>
    <property type="match status" value="1"/>
</dbReference>
<dbReference type="CDD" id="cd00082">
    <property type="entry name" value="HisKA"/>
    <property type="match status" value="1"/>
</dbReference>
<dbReference type="Gene3D" id="6.10.340.10">
    <property type="match status" value="1"/>
</dbReference>
<evidence type="ECO:0000256" key="8">
    <source>
        <dbReference type="ARBA" id="ARBA00022777"/>
    </source>
</evidence>
<dbReference type="Gene3D" id="3.30.565.10">
    <property type="entry name" value="Histidine kinase-like ATPase, C-terminal domain"/>
    <property type="match status" value="1"/>
</dbReference>
<evidence type="ECO:0000256" key="2">
    <source>
        <dbReference type="ARBA" id="ARBA00004651"/>
    </source>
</evidence>
<evidence type="ECO:0000313" key="14">
    <source>
        <dbReference type="Proteomes" id="UP000548978"/>
    </source>
</evidence>
<feature type="domain" description="HAMP" evidence="12">
    <location>
        <begin position="215"/>
        <end position="268"/>
    </location>
</feature>
<feature type="transmembrane region" description="Helical" evidence="10">
    <location>
        <begin position="39"/>
        <end position="60"/>
    </location>
</feature>
<dbReference type="InterPro" id="IPR003594">
    <property type="entry name" value="HATPase_dom"/>
</dbReference>
<protein>
    <recommendedName>
        <fullName evidence="3">histidine kinase</fullName>
        <ecNumber evidence="3">2.7.13.3</ecNumber>
    </recommendedName>
</protein>
<dbReference type="SMART" id="SM00387">
    <property type="entry name" value="HATPase_c"/>
    <property type="match status" value="1"/>
</dbReference>
<evidence type="ECO:0000256" key="6">
    <source>
        <dbReference type="ARBA" id="ARBA00022679"/>
    </source>
</evidence>
<dbReference type="GO" id="GO:0005524">
    <property type="term" value="F:ATP binding"/>
    <property type="evidence" value="ECO:0007669"/>
    <property type="project" value="UniProtKB-KW"/>
</dbReference>
<evidence type="ECO:0000259" key="12">
    <source>
        <dbReference type="PROSITE" id="PS50885"/>
    </source>
</evidence>
<dbReference type="InterPro" id="IPR003660">
    <property type="entry name" value="HAMP_dom"/>
</dbReference>
<keyword evidence="10" id="KW-0812">Transmembrane</keyword>
<dbReference type="GO" id="GO:0000155">
    <property type="term" value="F:phosphorelay sensor kinase activity"/>
    <property type="evidence" value="ECO:0007669"/>
    <property type="project" value="InterPro"/>
</dbReference>
<dbReference type="InterPro" id="IPR005467">
    <property type="entry name" value="His_kinase_dom"/>
</dbReference>
<keyword evidence="9" id="KW-0067">ATP-binding</keyword>
<keyword evidence="6" id="KW-0808">Transferase</keyword>
<dbReference type="PANTHER" id="PTHR44936:SF10">
    <property type="entry name" value="SENSOR PROTEIN RSTB"/>
    <property type="match status" value="1"/>
</dbReference>
<evidence type="ECO:0000256" key="9">
    <source>
        <dbReference type="ARBA" id="ARBA00022840"/>
    </source>
</evidence>
<dbReference type="Pfam" id="PF00672">
    <property type="entry name" value="HAMP"/>
    <property type="match status" value="1"/>
</dbReference>
<dbReference type="EC" id="2.7.13.3" evidence="3"/>
<keyword evidence="14" id="KW-1185">Reference proteome</keyword>
<reference evidence="13 14" key="1">
    <citation type="submission" date="2020-08" db="EMBL/GenBank/DDBJ databases">
        <title>Genomic Encyclopedia of Type Strains, Phase IV (KMG-IV): sequencing the most valuable type-strain genomes for metagenomic binning, comparative biology and taxonomic classification.</title>
        <authorList>
            <person name="Goeker M."/>
        </authorList>
    </citation>
    <scope>NUCLEOTIDE SEQUENCE [LARGE SCALE GENOMIC DNA]</scope>
    <source>
        <strain evidence="13 14">DSM 24448</strain>
    </source>
</reference>
<evidence type="ECO:0000256" key="5">
    <source>
        <dbReference type="ARBA" id="ARBA00022553"/>
    </source>
</evidence>
<dbReference type="InterPro" id="IPR036890">
    <property type="entry name" value="HATPase_C_sf"/>
</dbReference>
<keyword evidence="10" id="KW-1133">Transmembrane helix</keyword>